<evidence type="ECO:0000313" key="1">
    <source>
        <dbReference type="EMBL" id="KAK4110431.1"/>
    </source>
</evidence>
<protein>
    <submittedName>
        <fullName evidence="1">Uncharacterized protein</fullName>
    </submittedName>
</protein>
<gene>
    <name evidence="1" type="ORF">N656DRAFT_205238</name>
</gene>
<reference evidence="1" key="1">
    <citation type="journal article" date="2023" name="Mol. Phylogenet. Evol.">
        <title>Genome-scale phylogeny and comparative genomics of the fungal order Sordariales.</title>
        <authorList>
            <person name="Hensen N."/>
            <person name="Bonometti L."/>
            <person name="Westerberg I."/>
            <person name="Brannstrom I.O."/>
            <person name="Guillou S."/>
            <person name="Cros-Aarteil S."/>
            <person name="Calhoun S."/>
            <person name="Haridas S."/>
            <person name="Kuo A."/>
            <person name="Mondo S."/>
            <person name="Pangilinan J."/>
            <person name="Riley R."/>
            <person name="LaButti K."/>
            <person name="Andreopoulos B."/>
            <person name="Lipzen A."/>
            <person name="Chen C."/>
            <person name="Yan M."/>
            <person name="Daum C."/>
            <person name="Ng V."/>
            <person name="Clum A."/>
            <person name="Steindorff A."/>
            <person name="Ohm R.A."/>
            <person name="Martin F."/>
            <person name="Silar P."/>
            <person name="Natvig D.O."/>
            <person name="Lalanne C."/>
            <person name="Gautier V."/>
            <person name="Ament-Velasquez S.L."/>
            <person name="Kruys A."/>
            <person name="Hutchinson M.I."/>
            <person name="Powell A.J."/>
            <person name="Barry K."/>
            <person name="Miller A.N."/>
            <person name="Grigoriev I.V."/>
            <person name="Debuchy R."/>
            <person name="Gladieux P."/>
            <person name="Hiltunen Thoren M."/>
            <person name="Johannesson H."/>
        </authorList>
    </citation>
    <scope>NUCLEOTIDE SEQUENCE</scope>
    <source>
        <strain evidence="1">CBS 508.74</strain>
    </source>
</reference>
<reference evidence="1" key="2">
    <citation type="submission" date="2023-05" db="EMBL/GenBank/DDBJ databases">
        <authorList>
            <consortium name="Lawrence Berkeley National Laboratory"/>
            <person name="Steindorff A."/>
            <person name="Hensen N."/>
            <person name="Bonometti L."/>
            <person name="Westerberg I."/>
            <person name="Brannstrom I.O."/>
            <person name="Guillou S."/>
            <person name="Cros-Aarteil S."/>
            <person name="Calhoun S."/>
            <person name="Haridas S."/>
            <person name="Kuo A."/>
            <person name="Mondo S."/>
            <person name="Pangilinan J."/>
            <person name="Riley R."/>
            <person name="Labutti K."/>
            <person name="Andreopoulos B."/>
            <person name="Lipzen A."/>
            <person name="Chen C."/>
            <person name="Yanf M."/>
            <person name="Daum C."/>
            <person name="Ng V."/>
            <person name="Clum A."/>
            <person name="Ohm R."/>
            <person name="Martin F."/>
            <person name="Silar P."/>
            <person name="Natvig D."/>
            <person name="Lalanne C."/>
            <person name="Gautier V."/>
            <person name="Ament-Velasquez S.L."/>
            <person name="Kruys A."/>
            <person name="Hutchinson M.I."/>
            <person name="Powell A.J."/>
            <person name="Barry K."/>
            <person name="Miller A.N."/>
            <person name="Grigoriev I.V."/>
            <person name="Debuchy R."/>
            <person name="Gladieux P."/>
            <person name="Thoren M.H."/>
            <person name="Johannesson H."/>
        </authorList>
    </citation>
    <scope>NUCLEOTIDE SEQUENCE</scope>
    <source>
        <strain evidence="1">CBS 508.74</strain>
    </source>
</reference>
<sequence>MTPDMHAAILQPRCPMVQTGPDENGREGVGAEVHTMESSTNASGVLGLQFHATWARGCYCPGLNTTLLSNATQLKFGPLANGRADNTIHQGSTSTHASPCGLSRDHSRSKCAEEPCQPTTKKGGASIQPKSCWFREQVEACTQPHPARQPGLTSRHWPDSLERCPLSI</sequence>
<dbReference type="RefSeq" id="XP_064668001.1">
    <property type="nucleotide sequence ID" value="XM_064808887.1"/>
</dbReference>
<name>A0AAN6QPZ2_9PEZI</name>
<dbReference type="AlphaFoldDB" id="A0AAN6QPZ2"/>
<dbReference type="GeneID" id="89933010"/>
<dbReference type="EMBL" id="MU853350">
    <property type="protein sequence ID" value="KAK4110431.1"/>
    <property type="molecule type" value="Genomic_DNA"/>
</dbReference>
<evidence type="ECO:0000313" key="2">
    <source>
        <dbReference type="Proteomes" id="UP001302812"/>
    </source>
</evidence>
<keyword evidence="2" id="KW-1185">Reference proteome</keyword>
<dbReference type="Proteomes" id="UP001302812">
    <property type="component" value="Unassembled WGS sequence"/>
</dbReference>
<comment type="caution">
    <text evidence="1">The sequence shown here is derived from an EMBL/GenBank/DDBJ whole genome shotgun (WGS) entry which is preliminary data.</text>
</comment>
<accession>A0AAN6QPZ2</accession>
<organism evidence="1 2">
    <name type="scientific">Canariomyces notabilis</name>
    <dbReference type="NCBI Taxonomy" id="2074819"/>
    <lineage>
        <taxon>Eukaryota</taxon>
        <taxon>Fungi</taxon>
        <taxon>Dikarya</taxon>
        <taxon>Ascomycota</taxon>
        <taxon>Pezizomycotina</taxon>
        <taxon>Sordariomycetes</taxon>
        <taxon>Sordariomycetidae</taxon>
        <taxon>Sordariales</taxon>
        <taxon>Chaetomiaceae</taxon>
        <taxon>Canariomyces</taxon>
    </lineage>
</organism>
<proteinExistence type="predicted"/>